<evidence type="ECO:0000256" key="1">
    <source>
        <dbReference type="ARBA" id="ARBA00007626"/>
    </source>
</evidence>
<dbReference type="Pfam" id="PF13041">
    <property type="entry name" value="PPR_2"/>
    <property type="match status" value="3"/>
</dbReference>
<dbReference type="PANTHER" id="PTHR47941">
    <property type="entry name" value="PENTATRICOPEPTIDE REPEAT-CONTAINING PROTEIN 3, MITOCHONDRIAL"/>
    <property type="match status" value="1"/>
</dbReference>
<protein>
    <recommendedName>
        <fullName evidence="5">Pentatricopeptide repeat-containing protein</fullName>
    </recommendedName>
</protein>
<organism evidence="4">
    <name type="scientific">Vitis vinifera</name>
    <name type="common">Grape</name>
    <dbReference type="NCBI Taxonomy" id="29760"/>
    <lineage>
        <taxon>Eukaryota</taxon>
        <taxon>Viridiplantae</taxon>
        <taxon>Streptophyta</taxon>
        <taxon>Embryophyta</taxon>
        <taxon>Tracheophyta</taxon>
        <taxon>Spermatophyta</taxon>
        <taxon>Magnoliopsida</taxon>
        <taxon>eudicotyledons</taxon>
        <taxon>Gunneridae</taxon>
        <taxon>Pentapetalae</taxon>
        <taxon>rosids</taxon>
        <taxon>Vitales</taxon>
        <taxon>Vitaceae</taxon>
        <taxon>Viteae</taxon>
        <taxon>Vitis</taxon>
    </lineage>
</organism>
<evidence type="ECO:0000256" key="2">
    <source>
        <dbReference type="ARBA" id="ARBA00022737"/>
    </source>
</evidence>
<evidence type="ECO:0000313" key="4">
    <source>
        <dbReference type="EMBL" id="CAN67896.1"/>
    </source>
</evidence>
<proteinExistence type="inferred from homology"/>
<dbReference type="PROSITE" id="PS51375">
    <property type="entry name" value="PPR"/>
    <property type="match status" value="3"/>
</dbReference>
<evidence type="ECO:0008006" key="5">
    <source>
        <dbReference type="Google" id="ProtNLM"/>
    </source>
</evidence>
<dbReference type="NCBIfam" id="TIGR00756">
    <property type="entry name" value="PPR"/>
    <property type="match status" value="3"/>
</dbReference>
<comment type="similarity">
    <text evidence="1">Belongs to the PPR family. P subfamily.</text>
</comment>
<dbReference type="InterPro" id="IPR011990">
    <property type="entry name" value="TPR-like_helical_dom_sf"/>
</dbReference>
<reference evidence="4" key="1">
    <citation type="journal article" date="2007" name="PLoS ONE">
        <title>The first genome sequence of an elite grapevine cultivar (Pinot noir Vitis vinifera L.): coping with a highly heterozygous genome.</title>
        <authorList>
            <person name="Velasco R."/>
            <person name="Zharkikh A."/>
            <person name="Troggio M."/>
            <person name="Cartwright D.A."/>
            <person name="Cestaro A."/>
            <person name="Pruss D."/>
            <person name="Pindo M."/>
            <person name="FitzGerald L.M."/>
            <person name="Vezzulli S."/>
            <person name="Reid J."/>
            <person name="Malacarne G."/>
            <person name="Iliev D."/>
            <person name="Coppola G."/>
            <person name="Wardell B."/>
            <person name="Micheletti D."/>
            <person name="Macalma T."/>
            <person name="Facci M."/>
            <person name="Mitchell J.T."/>
            <person name="Perazzolli M."/>
            <person name="Eldredge G."/>
            <person name="Gatto P."/>
            <person name="Oyzerski R."/>
            <person name="Moretto M."/>
            <person name="Gutin N."/>
            <person name="Stefanini M."/>
            <person name="Chen Y."/>
            <person name="Segala C."/>
            <person name="Davenport C."/>
            <person name="Dematte L."/>
            <person name="Mraz A."/>
            <person name="Battilana J."/>
            <person name="Stormo K."/>
            <person name="Costa F."/>
            <person name="Tao Q."/>
            <person name="Si-Ammour A."/>
            <person name="Harkins T."/>
            <person name="Lackey A."/>
            <person name="Perbost C."/>
            <person name="Taillon B."/>
            <person name="Stella A."/>
            <person name="Solovyev V."/>
            <person name="Fawcett J.A."/>
            <person name="Sterck L."/>
            <person name="Vandepoele K."/>
            <person name="Grando S.M."/>
            <person name="Toppo S."/>
            <person name="Moser C."/>
            <person name="Lanchbury J."/>
            <person name="Bogden R."/>
            <person name="Skolnick M."/>
            <person name="Sgaramella V."/>
            <person name="Bhatnagar S.K."/>
            <person name="Fontana P."/>
            <person name="Gutin A."/>
            <person name="Van de Peer Y."/>
            <person name="Salamini F."/>
            <person name="Viola R."/>
        </authorList>
    </citation>
    <scope>NUCLEOTIDE SEQUENCE</scope>
</reference>
<dbReference type="Gene3D" id="1.25.40.10">
    <property type="entry name" value="Tetratricopeptide repeat domain"/>
    <property type="match status" value="3"/>
</dbReference>
<feature type="repeat" description="PPR" evidence="3">
    <location>
        <begin position="99"/>
        <end position="133"/>
    </location>
</feature>
<dbReference type="InterPro" id="IPR002885">
    <property type="entry name" value="PPR_rpt"/>
</dbReference>
<gene>
    <name evidence="4" type="ORF">VITISV_040394</name>
</gene>
<dbReference type="EMBL" id="AM458473">
    <property type="protein sequence ID" value="CAN67896.1"/>
    <property type="molecule type" value="Genomic_DNA"/>
</dbReference>
<feature type="repeat" description="PPR" evidence="3">
    <location>
        <begin position="9"/>
        <end position="43"/>
    </location>
</feature>
<name>A5BG93_VITVI</name>
<accession>A5BG93</accession>
<keyword evidence="2" id="KW-0677">Repeat</keyword>
<dbReference type="AlphaFoldDB" id="A5BG93"/>
<feature type="repeat" description="PPR" evidence="3">
    <location>
        <begin position="162"/>
        <end position="196"/>
    </location>
</feature>
<sequence>MGLKGYSPGAVTCNLVIGSLCRFGCVDEAFELKKMMAEKGLVPDSYSYTILVDELCKQKRLKEAALAEMLSLGLTPGPCEVEEALRIRDDMVGHGIWVNHVTYNALVGGLCKVCKTDKAKDLLREMIEMGIKLDAWTYNSLIQGYYREHNTVEMKKRNMTPTVFTCIVIINGLCLCGALERAKDILEIMVGEGLKPNTITYTLLKVTPVKVELKNQKQF</sequence>
<evidence type="ECO:0000256" key="3">
    <source>
        <dbReference type="PROSITE-ProRule" id="PRU00708"/>
    </source>
</evidence>